<name>A0A5B8W987_9SPHI</name>
<sequence>MKPKLYKGILLAGITMLVLSVTGVKAAFAANNSSNPADTLLGKEIQRQLANKDVELQLYYPKSVTRVYAQAGFMPVWLKPQNYEGPAWQALRLIDCVLQFGLSHADYHPKELTNGQLHNILDTPKKVRLEQRALFDIMLTDAIINLINNLHYGKLNPEYPANKIDALVDAGFMADKTLALALLQKNLITTITSAQPTMPEYAELRRKLYLLEGLRQNNCYELPQAQERKIAINMERLRWVNTDDKYYIHINIPSYSLKLHIKDSTCNFKVIVGRPETPTPTLQSAVTYLTTAPEWKVPAAMFAATILPNAISDTAYLNNNHYGLYTKAGEFIEPTPANLAKIKNSPAQYYARQTIGCDNALGLVVFRFDNVYKIYLHDTPQQSLFAKKNRALSNGCIRIEQARRFATLLLKNDDSADKIKALDKGLNTYFKQNIYLKKPMPIKITYLTCEIKDGELIILGDIYNLDNSLEMALYGTDTLL</sequence>
<dbReference type="SUPFAM" id="SSF141523">
    <property type="entry name" value="L,D-transpeptidase catalytic domain-like"/>
    <property type="match status" value="1"/>
</dbReference>
<comment type="similarity">
    <text evidence="2">Belongs to the YkuD family.</text>
</comment>
<proteinExistence type="inferred from homology"/>
<dbReference type="CDD" id="cd16913">
    <property type="entry name" value="YkuD_like"/>
    <property type="match status" value="1"/>
</dbReference>
<dbReference type="UniPathway" id="UPA00219"/>
<feature type="domain" description="L,D-TPase catalytic" evidence="9">
    <location>
        <begin position="246"/>
        <end position="422"/>
    </location>
</feature>
<accession>A0A5B8W987</accession>
<evidence type="ECO:0000313" key="11">
    <source>
        <dbReference type="Proteomes" id="UP000321362"/>
    </source>
</evidence>
<dbReference type="PANTHER" id="PTHR41533">
    <property type="entry name" value="L,D-TRANSPEPTIDASE HI_1667-RELATED"/>
    <property type="match status" value="1"/>
</dbReference>
<dbReference type="RefSeq" id="WP_147059254.1">
    <property type="nucleotide sequence ID" value="NZ_CP042437.1"/>
</dbReference>
<evidence type="ECO:0000256" key="6">
    <source>
        <dbReference type="ARBA" id="ARBA00023316"/>
    </source>
</evidence>
<dbReference type="GO" id="GO:0009252">
    <property type="term" value="P:peptidoglycan biosynthetic process"/>
    <property type="evidence" value="ECO:0007669"/>
    <property type="project" value="UniProtKB-UniPathway"/>
</dbReference>
<dbReference type="InterPro" id="IPR005490">
    <property type="entry name" value="LD_TPept_cat_dom"/>
</dbReference>
<evidence type="ECO:0000313" key="10">
    <source>
        <dbReference type="EMBL" id="QEC79546.1"/>
    </source>
</evidence>
<keyword evidence="5 7" id="KW-0573">Peptidoglycan synthesis</keyword>
<dbReference type="EMBL" id="CP042437">
    <property type="protein sequence ID" value="QEC79546.1"/>
    <property type="molecule type" value="Genomic_DNA"/>
</dbReference>
<evidence type="ECO:0000256" key="5">
    <source>
        <dbReference type="ARBA" id="ARBA00022984"/>
    </source>
</evidence>
<dbReference type="PROSITE" id="PS52029">
    <property type="entry name" value="LD_TPASE"/>
    <property type="match status" value="1"/>
</dbReference>
<dbReference type="GO" id="GO:0008360">
    <property type="term" value="P:regulation of cell shape"/>
    <property type="evidence" value="ECO:0007669"/>
    <property type="project" value="UniProtKB-UniRule"/>
</dbReference>
<dbReference type="Gene3D" id="2.40.440.10">
    <property type="entry name" value="L,D-transpeptidase catalytic domain-like"/>
    <property type="match status" value="1"/>
</dbReference>
<dbReference type="KEGG" id="mgk:FSB76_27685"/>
<comment type="pathway">
    <text evidence="1 7">Cell wall biogenesis; peptidoglycan biosynthesis.</text>
</comment>
<keyword evidence="8" id="KW-0732">Signal</keyword>
<dbReference type="GO" id="GO:0016740">
    <property type="term" value="F:transferase activity"/>
    <property type="evidence" value="ECO:0007669"/>
    <property type="project" value="UniProtKB-KW"/>
</dbReference>
<feature type="active site" description="Nucleophile" evidence="7">
    <location>
        <position position="396"/>
    </location>
</feature>
<dbReference type="OrthoDB" id="9778545at2"/>
<gene>
    <name evidence="10" type="ORF">FSB76_27685</name>
</gene>
<reference evidence="10 11" key="1">
    <citation type="journal article" date="2013" name="J. Microbiol.">
        <title>Mucilaginibacter ginsenosidivorax sp. nov., with ginsenoside converting activity isolated from sediment.</title>
        <authorList>
            <person name="Kim J.K."/>
            <person name="Choi T.E."/>
            <person name="Liu Q.M."/>
            <person name="Park H.Y."/>
            <person name="Yi T.H."/>
            <person name="Yoon M.H."/>
            <person name="Kim S.C."/>
            <person name="Im W.T."/>
        </authorList>
    </citation>
    <scope>NUCLEOTIDE SEQUENCE [LARGE SCALE GENOMIC DNA]</scope>
    <source>
        <strain evidence="10 11">KHI28</strain>
    </source>
</reference>
<feature type="chain" id="PRO_5022892072" evidence="8">
    <location>
        <begin position="27"/>
        <end position="480"/>
    </location>
</feature>
<organism evidence="10 11">
    <name type="scientific">Mucilaginibacter ginsenosidivorax</name>
    <dbReference type="NCBI Taxonomy" id="862126"/>
    <lineage>
        <taxon>Bacteria</taxon>
        <taxon>Pseudomonadati</taxon>
        <taxon>Bacteroidota</taxon>
        <taxon>Sphingobacteriia</taxon>
        <taxon>Sphingobacteriales</taxon>
        <taxon>Sphingobacteriaceae</taxon>
        <taxon>Mucilaginibacter</taxon>
    </lineage>
</organism>
<dbReference type="PANTHER" id="PTHR41533:SF2">
    <property type="entry name" value="BLR7131 PROTEIN"/>
    <property type="match status" value="1"/>
</dbReference>
<feature type="active site" description="Proton donor/acceptor" evidence="7">
    <location>
        <position position="377"/>
    </location>
</feature>
<dbReference type="Pfam" id="PF03734">
    <property type="entry name" value="YkuD"/>
    <property type="match status" value="1"/>
</dbReference>
<evidence type="ECO:0000256" key="2">
    <source>
        <dbReference type="ARBA" id="ARBA00005992"/>
    </source>
</evidence>
<protein>
    <submittedName>
        <fullName evidence="10">L,D-transpeptidase family protein</fullName>
    </submittedName>
</protein>
<evidence type="ECO:0000259" key="9">
    <source>
        <dbReference type="PROSITE" id="PS52029"/>
    </source>
</evidence>
<dbReference type="InterPro" id="IPR045380">
    <property type="entry name" value="LD_TPept_scaffold_dom"/>
</dbReference>
<dbReference type="GO" id="GO:0004180">
    <property type="term" value="F:carboxypeptidase activity"/>
    <property type="evidence" value="ECO:0007669"/>
    <property type="project" value="UniProtKB-ARBA"/>
</dbReference>
<dbReference type="Proteomes" id="UP000321362">
    <property type="component" value="Chromosome"/>
</dbReference>
<keyword evidence="4 7" id="KW-0133">Cell shape</keyword>
<evidence type="ECO:0000256" key="8">
    <source>
        <dbReference type="SAM" id="SignalP"/>
    </source>
</evidence>
<dbReference type="Pfam" id="PF20142">
    <property type="entry name" value="Scaffold"/>
    <property type="match status" value="1"/>
</dbReference>
<keyword evidence="3" id="KW-0808">Transferase</keyword>
<evidence type="ECO:0000256" key="4">
    <source>
        <dbReference type="ARBA" id="ARBA00022960"/>
    </source>
</evidence>
<evidence type="ECO:0000256" key="7">
    <source>
        <dbReference type="PROSITE-ProRule" id="PRU01373"/>
    </source>
</evidence>
<keyword evidence="6 7" id="KW-0961">Cell wall biogenesis/degradation</keyword>
<feature type="signal peptide" evidence="8">
    <location>
        <begin position="1"/>
        <end position="26"/>
    </location>
</feature>
<evidence type="ECO:0000256" key="3">
    <source>
        <dbReference type="ARBA" id="ARBA00022679"/>
    </source>
</evidence>
<evidence type="ECO:0000256" key="1">
    <source>
        <dbReference type="ARBA" id="ARBA00004752"/>
    </source>
</evidence>
<dbReference type="AlphaFoldDB" id="A0A5B8W987"/>
<dbReference type="GO" id="GO:0071555">
    <property type="term" value="P:cell wall organization"/>
    <property type="evidence" value="ECO:0007669"/>
    <property type="project" value="UniProtKB-UniRule"/>
</dbReference>
<dbReference type="InterPro" id="IPR052905">
    <property type="entry name" value="LD-transpeptidase_YkuD-like"/>
</dbReference>
<dbReference type="InterPro" id="IPR038063">
    <property type="entry name" value="Transpep_catalytic_dom"/>
</dbReference>
<keyword evidence="11" id="KW-1185">Reference proteome</keyword>